<keyword evidence="2" id="KW-1185">Reference proteome</keyword>
<dbReference type="EMBL" id="CM037021">
    <property type="protein sequence ID" value="KAH7669580.1"/>
    <property type="molecule type" value="Genomic_DNA"/>
</dbReference>
<comment type="caution">
    <text evidence="1">The sequence shown here is derived from an EMBL/GenBank/DDBJ whole genome shotgun (WGS) entry which is preliminary data.</text>
</comment>
<reference evidence="2" key="1">
    <citation type="journal article" date="2022" name="Nat. Commun.">
        <title>Chromosome evolution and the genetic basis of agronomically important traits in greater yam.</title>
        <authorList>
            <person name="Bredeson J.V."/>
            <person name="Lyons J.B."/>
            <person name="Oniyinde I.O."/>
            <person name="Okereke N.R."/>
            <person name="Kolade O."/>
            <person name="Nnabue I."/>
            <person name="Nwadili C.O."/>
            <person name="Hribova E."/>
            <person name="Parker M."/>
            <person name="Nwogha J."/>
            <person name="Shu S."/>
            <person name="Carlson J."/>
            <person name="Kariba R."/>
            <person name="Muthemba S."/>
            <person name="Knop K."/>
            <person name="Barton G.J."/>
            <person name="Sherwood A.V."/>
            <person name="Lopez-Montes A."/>
            <person name="Asiedu R."/>
            <person name="Jamnadass R."/>
            <person name="Muchugi A."/>
            <person name="Goodstein D."/>
            <person name="Egesi C.N."/>
            <person name="Featherston J."/>
            <person name="Asfaw A."/>
            <person name="Simpson G.G."/>
            <person name="Dolezel J."/>
            <person name="Hendre P.S."/>
            <person name="Van Deynze A."/>
            <person name="Kumar P.L."/>
            <person name="Obidiegwu J.E."/>
            <person name="Bhattacharjee R."/>
            <person name="Rokhsar D.S."/>
        </authorList>
    </citation>
    <scope>NUCLEOTIDE SEQUENCE [LARGE SCALE GENOMIC DNA]</scope>
    <source>
        <strain evidence="2">cv. TDa95/00328</strain>
    </source>
</reference>
<proteinExistence type="predicted"/>
<dbReference type="Proteomes" id="UP000827976">
    <property type="component" value="Chromosome 11"/>
</dbReference>
<accession>A0ACB7V812</accession>
<protein>
    <submittedName>
        <fullName evidence="1">WRC domain-containing protein</fullName>
    </submittedName>
</protein>
<evidence type="ECO:0000313" key="2">
    <source>
        <dbReference type="Proteomes" id="UP000827976"/>
    </source>
</evidence>
<sequence length="277" mass="31495">MRIRKHASKILGSASCQAWLSSPAPCVDDPAPPHGELCELNQSPWDVLPSPQLPDFHLSDRPHLKIKQDDDDDEEEEDDDDNNDNDRIILSVLPRMKKKKNMIKKNKKELKKRESNDMCNKSDGKGWRCKKPVQPPHTLCHYHLAQLRSYNAAYRAPSSTGAVANQRRKPGIGGLTDNGGDFYYYYSGFGPWRGKRRSGGKVVDDEEDDDDDGDKDDNEEEEDDDNGVKGVEIDSLEEDGSDDDDEDELEERKRKSNGVCRKRGRRRIKARSLKSLL</sequence>
<organism evidence="1 2">
    <name type="scientific">Dioscorea alata</name>
    <name type="common">Purple yam</name>
    <dbReference type="NCBI Taxonomy" id="55571"/>
    <lineage>
        <taxon>Eukaryota</taxon>
        <taxon>Viridiplantae</taxon>
        <taxon>Streptophyta</taxon>
        <taxon>Embryophyta</taxon>
        <taxon>Tracheophyta</taxon>
        <taxon>Spermatophyta</taxon>
        <taxon>Magnoliopsida</taxon>
        <taxon>Liliopsida</taxon>
        <taxon>Dioscoreales</taxon>
        <taxon>Dioscoreaceae</taxon>
        <taxon>Dioscorea</taxon>
    </lineage>
</organism>
<evidence type="ECO:0000313" key="1">
    <source>
        <dbReference type="EMBL" id="KAH7669580.1"/>
    </source>
</evidence>
<name>A0ACB7V812_DIOAL</name>
<gene>
    <name evidence="1" type="ORF">IHE45_11G087800</name>
</gene>